<feature type="binding site" description="type 1 copper site" evidence="11">
    <location>
        <position position="175"/>
    </location>
    <ligand>
        <name>Cu cation</name>
        <dbReference type="ChEBI" id="CHEBI:23378"/>
        <label>1</label>
    </ligand>
</feature>
<evidence type="ECO:0000256" key="11">
    <source>
        <dbReference type="PIRSR" id="PIRSR601287-1"/>
    </source>
</evidence>
<evidence type="ECO:0000256" key="8">
    <source>
        <dbReference type="ARBA" id="ARBA00023002"/>
    </source>
</evidence>
<keyword evidence="15" id="KW-1185">Reference proteome</keyword>
<reference evidence="14" key="1">
    <citation type="submission" date="2022-07" db="EMBL/GenBank/DDBJ databases">
        <title>Fungi with potential for degradation of polypropylene.</title>
        <authorList>
            <person name="Gostincar C."/>
        </authorList>
    </citation>
    <scope>NUCLEOTIDE SEQUENCE</scope>
    <source>
        <strain evidence="14">EXF-13308</strain>
    </source>
</reference>
<feature type="compositionally biased region" description="Basic and acidic residues" evidence="12">
    <location>
        <begin position="1"/>
        <end position="13"/>
    </location>
</feature>
<feature type="region of interest" description="Disordered" evidence="12">
    <location>
        <begin position="1"/>
        <end position="20"/>
    </location>
</feature>
<evidence type="ECO:0000256" key="4">
    <source>
        <dbReference type="ARBA" id="ARBA00011882"/>
    </source>
</evidence>
<evidence type="ECO:0000259" key="13">
    <source>
        <dbReference type="Pfam" id="PF07732"/>
    </source>
</evidence>
<evidence type="ECO:0000256" key="1">
    <source>
        <dbReference type="ARBA" id="ARBA00001960"/>
    </source>
</evidence>
<evidence type="ECO:0000256" key="10">
    <source>
        <dbReference type="ARBA" id="ARBA00049340"/>
    </source>
</evidence>
<dbReference type="GO" id="GO:0050421">
    <property type="term" value="F:nitrite reductase (NO-forming) activity"/>
    <property type="evidence" value="ECO:0007669"/>
    <property type="project" value="UniProtKB-EC"/>
</dbReference>
<dbReference type="Pfam" id="PF07732">
    <property type="entry name" value="Cu-oxidase_3"/>
    <property type="match status" value="1"/>
</dbReference>
<comment type="subunit">
    <text evidence="3">Homotrimer.</text>
</comment>
<evidence type="ECO:0000313" key="14">
    <source>
        <dbReference type="EMBL" id="KAJ9132363.1"/>
    </source>
</evidence>
<keyword evidence="7" id="KW-0677">Repeat</keyword>
<dbReference type="FunFam" id="2.60.40.420:FF:000093">
    <property type="entry name" value="Copper-containing nitrite reductase"/>
    <property type="match status" value="1"/>
</dbReference>
<feature type="binding site" description="type 1 copper site" evidence="11">
    <location>
        <position position="337"/>
    </location>
    <ligand>
        <name>Cu cation</name>
        <dbReference type="ChEBI" id="CHEBI:23378"/>
        <label>1</label>
    </ligand>
</feature>
<feature type="binding site" description="type 1 copper site" evidence="11">
    <location>
        <position position="183"/>
    </location>
    <ligand>
        <name>Cu cation</name>
        <dbReference type="ChEBI" id="CHEBI:23378"/>
        <label>1</label>
    </ligand>
</feature>
<dbReference type="AlphaFoldDB" id="A0AA38RHT9"/>
<feature type="domain" description="Plastocyanin-like" evidence="13">
    <location>
        <begin position="94"/>
        <end position="197"/>
    </location>
</feature>
<dbReference type="Proteomes" id="UP001174694">
    <property type="component" value="Unassembled WGS sequence"/>
</dbReference>
<evidence type="ECO:0000256" key="6">
    <source>
        <dbReference type="ARBA" id="ARBA00022723"/>
    </source>
</evidence>
<dbReference type="InterPro" id="IPR045087">
    <property type="entry name" value="Cu-oxidase_fam"/>
</dbReference>
<dbReference type="GO" id="GO:0005507">
    <property type="term" value="F:copper ion binding"/>
    <property type="evidence" value="ECO:0007669"/>
    <property type="project" value="InterPro"/>
</dbReference>
<evidence type="ECO:0000256" key="2">
    <source>
        <dbReference type="ARBA" id="ARBA00010609"/>
    </source>
</evidence>
<evidence type="ECO:0000256" key="7">
    <source>
        <dbReference type="ARBA" id="ARBA00022737"/>
    </source>
</evidence>
<evidence type="ECO:0000313" key="15">
    <source>
        <dbReference type="Proteomes" id="UP001174694"/>
    </source>
</evidence>
<dbReference type="SUPFAM" id="SSF49503">
    <property type="entry name" value="Cupredoxins"/>
    <property type="match status" value="2"/>
</dbReference>
<dbReference type="CDD" id="cd04208">
    <property type="entry name" value="CuRO_2_CuNIR"/>
    <property type="match status" value="1"/>
</dbReference>
<feature type="binding site" description="type 1 copper site" evidence="11">
    <location>
        <position position="174"/>
    </location>
    <ligand>
        <name>Cu cation</name>
        <dbReference type="ChEBI" id="CHEBI:23378"/>
        <label>1</label>
    </ligand>
</feature>
<dbReference type="PRINTS" id="PR00695">
    <property type="entry name" value="CUNO2RDTASE"/>
</dbReference>
<feature type="binding site" description="type 1 copper site" evidence="11">
    <location>
        <position position="188"/>
    </location>
    <ligand>
        <name>Cu cation</name>
        <dbReference type="ChEBI" id="CHEBI:23378"/>
        <label>1</label>
    </ligand>
</feature>
<sequence>MDCECCAHDREASTDPAPPKQQIPILFTRAQTGADTGLAVYEALEGEPPEISELPREQAILTTAPNVPPAITREYPVLLQVALTTRPKLAQLTSQYKYEQWTFNSTVPGPFIRARAGDVVELTLTNRDPAGNPHNIDCHAFTGPGGGAAVTTAEETETKTTRFRLLSPGLYLYHCAAAPVPVHIANGMYGLLYVQPAERDLPTVDREYYVVQSEFYHETPEILDDGRKSEVVEFSYPNGLREEPNVVVFNGSESALTRDHPLKAHVGESVRIFFGNAGPNLTSSFHVIGSIFRNVYRDGDIVSPPGHFVQTVTVPPGSATVMDMKMIVPGTYTLVDHAMFRLDKGAVGFLNVSGDQRLDVYQSSQPPAPCTGCKLHA</sequence>
<dbReference type="EC" id="1.7.2.1" evidence="4"/>
<keyword evidence="9 11" id="KW-0186">Copper</keyword>
<gene>
    <name evidence="14" type="ORF">NKR23_g11298</name>
</gene>
<comment type="catalytic activity">
    <reaction evidence="10">
        <text>nitric oxide + Fe(III)-[cytochrome c] + H2O = Fe(II)-[cytochrome c] + nitrite + 2 H(+)</text>
        <dbReference type="Rhea" id="RHEA:15233"/>
        <dbReference type="Rhea" id="RHEA-COMP:10350"/>
        <dbReference type="Rhea" id="RHEA-COMP:14399"/>
        <dbReference type="ChEBI" id="CHEBI:15377"/>
        <dbReference type="ChEBI" id="CHEBI:15378"/>
        <dbReference type="ChEBI" id="CHEBI:16301"/>
        <dbReference type="ChEBI" id="CHEBI:16480"/>
        <dbReference type="ChEBI" id="CHEBI:29033"/>
        <dbReference type="ChEBI" id="CHEBI:29034"/>
        <dbReference type="EC" id="1.7.2.1"/>
    </reaction>
</comment>
<accession>A0AA38RHT9</accession>
<keyword evidence="8" id="KW-0560">Oxidoreductase</keyword>
<name>A0AA38RHT9_9PEZI</name>
<feature type="binding site" description="type 1 copper site" evidence="11">
    <location>
        <position position="134"/>
    </location>
    <ligand>
        <name>Cu cation</name>
        <dbReference type="ChEBI" id="CHEBI:23378"/>
        <label>1</label>
    </ligand>
</feature>
<dbReference type="InterPro" id="IPR001287">
    <property type="entry name" value="NO2-reductase_Cu"/>
</dbReference>
<evidence type="ECO:0000256" key="5">
    <source>
        <dbReference type="ARBA" id="ARBA00017290"/>
    </source>
</evidence>
<evidence type="ECO:0000256" key="9">
    <source>
        <dbReference type="ARBA" id="ARBA00023008"/>
    </source>
</evidence>
<dbReference type="InterPro" id="IPR008972">
    <property type="entry name" value="Cupredoxin"/>
</dbReference>
<evidence type="ECO:0000256" key="3">
    <source>
        <dbReference type="ARBA" id="ARBA00011233"/>
    </source>
</evidence>
<dbReference type="CDD" id="cd11020">
    <property type="entry name" value="CuRO_1_CuNIR"/>
    <property type="match status" value="1"/>
</dbReference>
<comment type="cofactor">
    <cofactor evidence="11">
        <name>Cu(2+)</name>
        <dbReference type="ChEBI" id="CHEBI:29036"/>
    </cofactor>
</comment>
<comment type="similarity">
    <text evidence="2">Belongs to the multicopper oxidase family.</text>
</comment>
<proteinExistence type="inferred from homology"/>
<comment type="cofactor">
    <cofactor evidence="1 11">
        <name>Cu(+)</name>
        <dbReference type="ChEBI" id="CHEBI:49552"/>
    </cofactor>
</comment>
<dbReference type="Gene3D" id="2.60.40.420">
    <property type="entry name" value="Cupredoxins - blue copper proteins"/>
    <property type="match status" value="2"/>
</dbReference>
<organism evidence="14 15">
    <name type="scientific">Pleurostoma richardsiae</name>
    <dbReference type="NCBI Taxonomy" id="41990"/>
    <lineage>
        <taxon>Eukaryota</taxon>
        <taxon>Fungi</taxon>
        <taxon>Dikarya</taxon>
        <taxon>Ascomycota</taxon>
        <taxon>Pezizomycotina</taxon>
        <taxon>Sordariomycetes</taxon>
        <taxon>Sordariomycetidae</taxon>
        <taxon>Calosphaeriales</taxon>
        <taxon>Pleurostomataceae</taxon>
        <taxon>Pleurostoma</taxon>
    </lineage>
</organism>
<dbReference type="InterPro" id="IPR011707">
    <property type="entry name" value="Cu-oxidase-like_N"/>
</dbReference>
<comment type="caution">
    <text evidence="14">The sequence shown here is derived from an EMBL/GenBank/DDBJ whole genome shotgun (WGS) entry which is preliminary data.</text>
</comment>
<dbReference type="EMBL" id="JANBVO010000058">
    <property type="protein sequence ID" value="KAJ9132363.1"/>
    <property type="molecule type" value="Genomic_DNA"/>
</dbReference>
<dbReference type="PANTHER" id="PTHR11709">
    <property type="entry name" value="MULTI-COPPER OXIDASE"/>
    <property type="match status" value="1"/>
</dbReference>
<feature type="binding site" description="type 1 copper site" evidence="11">
    <location>
        <position position="139"/>
    </location>
    <ligand>
        <name>Cu cation</name>
        <dbReference type="ChEBI" id="CHEBI:23378"/>
        <label>1</label>
    </ligand>
</feature>
<dbReference type="PANTHER" id="PTHR11709:SF394">
    <property type="entry name" value="FI03373P-RELATED"/>
    <property type="match status" value="1"/>
</dbReference>
<evidence type="ECO:0000256" key="12">
    <source>
        <dbReference type="SAM" id="MobiDB-lite"/>
    </source>
</evidence>
<keyword evidence="6 11" id="KW-0479">Metal-binding</keyword>
<protein>
    <recommendedName>
        <fullName evidence="5">Copper-containing nitrite reductase</fullName>
        <ecNumber evidence="4">1.7.2.1</ecNumber>
    </recommendedName>
</protein>